<reference evidence="4" key="1">
    <citation type="journal article" date="2013" name="Nature">
        <title>Pan genome of the phytoplankton Emiliania underpins its global distribution.</title>
        <authorList>
            <person name="Read B.A."/>
            <person name="Kegel J."/>
            <person name="Klute M.J."/>
            <person name="Kuo A."/>
            <person name="Lefebvre S.C."/>
            <person name="Maumus F."/>
            <person name="Mayer C."/>
            <person name="Miller J."/>
            <person name="Monier A."/>
            <person name="Salamov A."/>
            <person name="Young J."/>
            <person name="Aguilar M."/>
            <person name="Claverie J.M."/>
            <person name="Frickenhaus S."/>
            <person name="Gonzalez K."/>
            <person name="Herman E.K."/>
            <person name="Lin Y.C."/>
            <person name="Napier J."/>
            <person name="Ogata H."/>
            <person name="Sarno A.F."/>
            <person name="Shmutz J."/>
            <person name="Schroeder D."/>
            <person name="de Vargas C."/>
            <person name="Verret F."/>
            <person name="von Dassow P."/>
            <person name="Valentin K."/>
            <person name="Van de Peer Y."/>
            <person name="Wheeler G."/>
            <person name="Dacks J.B."/>
            <person name="Delwiche C.F."/>
            <person name="Dyhrman S.T."/>
            <person name="Glockner G."/>
            <person name="John U."/>
            <person name="Richards T."/>
            <person name="Worden A.Z."/>
            <person name="Zhang X."/>
            <person name="Grigoriev I.V."/>
            <person name="Allen A.E."/>
            <person name="Bidle K."/>
            <person name="Borodovsky M."/>
            <person name="Bowler C."/>
            <person name="Brownlee C."/>
            <person name="Cock J.M."/>
            <person name="Elias M."/>
            <person name="Gladyshev V.N."/>
            <person name="Groth M."/>
            <person name="Guda C."/>
            <person name="Hadaegh A."/>
            <person name="Iglesias-Rodriguez M.D."/>
            <person name="Jenkins J."/>
            <person name="Jones B.M."/>
            <person name="Lawson T."/>
            <person name="Leese F."/>
            <person name="Lindquist E."/>
            <person name="Lobanov A."/>
            <person name="Lomsadze A."/>
            <person name="Malik S.B."/>
            <person name="Marsh M.E."/>
            <person name="Mackinder L."/>
            <person name="Mock T."/>
            <person name="Mueller-Roeber B."/>
            <person name="Pagarete A."/>
            <person name="Parker M."/>
            <person name="Probert I."/>
            <person name="Quesneville H."/>
            <person name="Raines C."/>
            <person name="Rensing S.A."/>
            <person name="Riano-Pachon D.M."/>
            <person name="Richier S."/>
            <person name="Rokitta S."/>
            <person name="Shiraiwa Y."/>
            <person name="Soanes D.M."/>
            <person name="van der Giezen M."/>
            <person name="Wahlund T.M."/>
            <person name="Williams B."/>
            <person name="Wilson W."/>
            <person name="Wolfe G."/>
            <person name="Wurch L.L."/>
        </authorList>
    </citation>
    <scope>NUCLEOTIDE SEQUENCE</scope>
</reference>
<evidence type="ECO:0000313" key="4">
    <source>
        <dbReference type="Proteomes" id="UP000013827"/>
    </source>
</evidence>
<dbReference type="HOGENOM" id="CLU_1963716_0_0_1"/>
<accession>A0A0D3JEB3</accession>
<feature type="chain" id="PRO_5044291406" evidence="2">
    <location>
        <begin position="25"/>
        <end position="128"/>
    </location>
</feature>
<feature type="signal peptide" evidence="2">
    <location>
        <begin position="1"/>
        <end position="24"/>
    </location>
</feature>
<dbReference type="KEGG" id="ehx:EMIHUDRAFT_444395"/>
<feature type="region of interest" description="Disordered" evidence="1">
    <location>
        <begin position="98"/>
        <end position="128"/>
    </location>
</feature>
<dbReference type="AlphaFoldDB" id="A0A0D3JEB3"/>
<dbReference type="Proteomes" id="UP000013827">
    <property type="component" value="Unassembled WGS sequence"/>
</dbReference>
<protein>
    <submittedName>
        <fullName evidence="3">Uncharacterized protein</fullName>
    </submittedName>
</protein>
<evidence type="ECO:0000256" key="2">
    <source>
        <dbReference type="SAM" id="SignalP"/>
    </source>
</evidence>
<dbReference type="RefSeq" id="XP_005774277.1">
    <property type="nucleotide sequence ID" value="XM_005774220.1"/>
</dbReference>
<reference evidence="3" key="2">
    <citation type="submission" date="2024-10" db="UniProtKB">
        <authorList>
            <consortium name="EnsemblProtists"/>
        </authorList>
    </citation>
    <scope>IDENTIFICATION</scope>
</reference>
<dbReference type="EnsemblProtists" id="EOD21848">
    <property type="protein sequence ID" value="EOD21848"/>
    <property type="gene ID" value="EMIHUDRAFT_444395"/>
</dbReference>
<proteinExistence type="predicted"/>
<evidence type="ECO:0000313" key="3">
    <source>
        <dbReference type="EnsemblProtists" id="EOD21848"/>
    </source>
</evidence>
<dbReference type="GeneID" id="17267393"/>
<keyword evidence="2" id="KW-0732">Signal</keyword>
<name>A0A0D3JEB3_EMIH1</name>
<sequence length="128" mass="13494">MLALAASFGLSLIAGSAPAPVVSSSRVASPVMADKKGPARKSIAKGWSILEGLNNPIDATRGNRNTIDTRKWGGAPETLASVQLGSGWDPLGALKKYDTRLQKPKGKGPINKSEVRTFPSKLMPKGRK</sequence>
<keyword evidence="4" id="KW-1185">Reference proteome</keyword>
<organism evidence="3 4">
    <name type="scientific">Emiliania huxleyi (strain CCMP1516)</name>
    <dbReference type="NCBI Taxonomy" id="280463"/>
    <lineage>
        <taxon>Eukaryota</taxon>
        <taxon>Haptista</taxon>
        <taxon>Haptophyta</taxon>
        <taxon>Prymnesiophyceae</taxon>
        <taxon>Isochrysidales</taxon>
        <taxon>Noelaerhabdaceae</taxon>
        <taxon>Emiliania</taxon>
    </lineage>
</organism>
<dbReference type="PaxDb" id="2903-EOD21848"/>
<evidence type="ECO:0000256" key="1">
    <source>
        <dbReference type="SAM" id="MobiDB-lite"/>
    </source>
</evidence>